<keyword evidence="2" id="KW-0808">Transferase</keyword>
<dbReference type="GO" id="GO:0032259">
    <property type="term" value="P:methylation"/>
    <property type="evidence" value="ECO:0007669"/>
    <property type="project" value="UniProtKB-KW"/>
</dbReference>
<dbReference type="Pfam" id="PF00856">
    <property type="entry name" value="SET"/>
    <property type="match status" value="1"/>
</dbReference>
<reference evidence="2 3" key="1">
    <citation type="journal article" date="2013" name="BMC Genomics">
        <title>Reconstruction of the lipid metabolism for the microalga Monoraphidium neglectum from its genome sequence reveals characteristics suitable for biofuel production.</title>
        <authorList>
            <person name="Bogen C."/>
            <person name="Al-Dilaimi A."/>
            <person name="Albersmeier A."/>
            <person name="Wichmann J."/>
            <person name="Grundmann M."/>
            <person name="Rupp O."/>
            <person name="Lauersen K.J."/>
            <person name="Blifernez-Klassen O."/>
            <person name="Kalinowski J."/>
            <person name="Goesmann A."/>
            <person name="Mussgnug J.H."/>
            <person name="Kruse O."/>
        </authorList>
    </citation>
    <scope>NUCLEOTIDE SEQUENCE [LARGE SCALE GENOMIC DNA]</scope>
    <source>
        <strain evidence="2 3">SAG 48.87</strain>
    </source>
</reference>
<sequence length="174" mass="19251">MRGQPVVVARDVLSVVVECGDWTGCDDEGCVQRVSQQGLLYRLEVFKTRTRGWGVRSWDTIPCGALVCVFWGTVFRHKLAGTLPFDDDTYFFDCAVRLDVGDDHRALPAGQQRTDIESEYAIDAKHAGGVARFINHSCNPNLYVQPLCVGHADRTMCGIGLFAGMPIPAWTELT</sequence>
<feature type="domain" description="SET" evidence="1">
    <location>
        <begin position="41"/>
        <end position="174"/>
    </location>
</feature>
<dbReference type="Proteomes" id="UP000054498">
    <property type="component" value="Unassembled WGS sequence"/>
</dbReference>
<keyword evidence="2" id="KW-0489">Methyltransferase</keyword>
<evidence type="ECO:0000313" key="2">
    <source>
        <dbReference type="EMBL" id="KIY93979.1"/>
    </source>
</evidence>
<evidence type="ECO:0000259" key="1">
    <source>
        <dbReference type="PROSITE" id="PS50280"/>
    </source>
</evidence>
<dbReference type="EMBL" id="KK104396">
    <property type="protein sequence ID" value="KIY93979.1"/>
    <property type="molecule type" value="Genomic_DNA"/>
</dbReference>
<keyword evidence="3" id="KW-1185">Reference proteome</keyword>
<gene>
    <name evidence="2" type="ORF">MNEG_13982</name>
</gene>
<dbReference type="OrthoDB" id="543747at2759"/>
<name>A0A0D2LQG7_9CHLO</name>
<dbReference type="PROSITE" id="PS50280">
    <property type="entry name" value="SET"/>
    <property type="match status" value="1"/>
</dbReference>
<dbReference type="AlphaFoldDB" id="A0A0D2LQG7"/>
<dbReference type="SMART" id="SM00317">
    <property type="entry name" value="SET"/>
    <property type="match status" value="1"/>
</dbReference>
<dbReference type="KEGG" id="mng:MNEG_13982"/>
<dbReference type="PANTHER" id="PTHR45660:SF13">
    <property type="entry name" value="HISTONE-LYSINE N-METHYLTRANSFERASE SETMAR"/>
    <property type="match status" value="1"/>
</dbReference>
<dbReference type="GeneID" id="25731499"/>
<organism evidence="2 3">
    <name type="scientific">Monoraphidium neglectum</name>
    <dbReference type="NCBI Taxonomy" id="145388"/>
    <lineage>
        <taxon>Eukaryota</taxon>
        <taxon>Viridiplantae</taxon>
        <taxon>Chlorophyta</taxon>
        <taxon>core chlorophytes</taxon>
        <taxon>Chlorophyceae</taxon>
        <taxon>CS clade</taxon>
        <taxon>Sphaeropleales</taxon>
        <taxon>Selenastraceae</taxon>
        <taxon>Monoraphidium</taxon>
    </lineage>
</organism>
<evidence type="ECO:0000313" key="3">
    <source>
        <dbReference type="Proteomes" id="UP000054498"/>
    </source>
</evidence>
<dbReference type="EC" id="2.1.1.43" evidence="2"/>
<dbReference type="PANTHER" id="PTHR45660">
    <property type="entry name" value="HISTONE-LYSINE N-METHYLTRANSFERASE SETMAR"/>
    <property type="match status" value="1"/>
</dbReference>
<dbReference type="GO" id="GO:0042054">
    <property type="term" value="F:histone methyltransferase activity"/>
    <property type="evidence" value="ECO:0007669"/>
    <property type="project" value="TreeGrafter"/>
</dbReference>
<dbReference type="RefSeq" id="XP_013892999.1">
    <property type="nucleotide sequence ID" value="XM_014037545.1"/>
</dbReference>
<accession>A0A0D2LQG7</accession>
<dbReference type="InterPro" id="IPR046341">
    <property type="entry name" value="SET_dom_sf"/>
</dbReference>
<dbReference type="InterPro" id="IPR051357">
    <property type="entry name" value="H3K9_HMTase_SUVAR3-9"/>
</dbReference>
<proteinExistence type="predicted"/>
<dbReference type="STRING" id="145388.A0A0D2LQG7"/>
<dbReference type="InterPro" id="IPR001214">
    <property type="entry name" value="SET_dom"/>
</dbReference>
<dbReference type="SUPFAM" id="SSF82199">
    <property type="entry name" value="SET domain"/>
    <property type="match status" value="1"/>
</dbReference>
<dbReference type="Gene3D" id="2.170.270.10">
    <property type="entry name" value="SET domain"/>
    <property type="match status" value="1"/>
</dbReference>
<dbReference type="GO" id="GO:0003690">
    <property type="term" value="F:double-stranded DNA binding"/>
    <property type="evidence" value="ECO:0007669"/>
    <property type="project" value="TreeGrafter"/>
</dbReference>
<protein>
    <submittedName>
        <fullName evidence="2">Histone-lysine n-methyltransferase, suvh, putative</fullName>
        <ecNumber evidence="2">2.1.1.43</ecNumber>
    </submittedName>
</protein>